<evidence type="ECO:0000313" key="5">
    <source>
        <dbReference type="Proteomes" id="UP001642409"/>
    </source>
</evidence>
<feature type="domain" description="Thioredoxin" evidence="2">
    <location>
        <begin position="14"/>
        <end position="105"/>
    </location>
</feature>
<dbReference type="Gene3D" id="3.40.30.10">
    <property type="entry name" value="Glutaredoxin"/>
    <property type="match status" value="2"/>
</dbReference>
<dbReference type="GO" id="GO:0005783">
    <property type="term" value="C:endoplasmic reticulum"/>
    <property type="evidence" value="ECO:0007669"/>
    <property type="project" value="TreeGrafter"/>
</dbReference>
<dbReference type="InterPro" id="IPR013766">
    <property type="entry name" value="Thioredoxin_domain"/>
</dbReference>
<dbReference type="Proteomes" id="UP001642409">
    <property type="component" value="Unassembled WGS sequence"/>
</dbReference>
<name>A0AA86QZC0_9EUKA</name>
<dbReference type="GO" id="GO:0034976">
    <property type="term" value="P:response to endoplasmic reticulum stress"/>
    <property type="evidence" value="ECO:0007669"/>
    <property type="project" value="TreeGrafter"/>
</dbReference>
<organism evidence="3">
    <name type="scientific">Hexamita inflata</name>
    <dbReference type="NCBI Taxonomy" id="28002"/>
    <lineage>
        <taxon>Eukaryota</taxon>
        <taxon>Metamonada</taxon>
        <taxon>Diplomonadida</taxon>
        <taxon>Hexamitidae</taxon>
        <taxon>Hexamitinae</taxon>
        <taxon>Hexamita</taxon>
    </lineage>
</organism>
<gene>
    <name evidence="4" type="ORF">HINF_LOCUS21594</name>
    <name evidence="3" type="ORF">HINF_LOCUS53772</name>
</gene>
<dbReference type="CDD" id="cd02961">
    <property type="entry name" value="PDI_a_family"/>
    <property type="match status" value="1"/>
</dbReference>
<accession>A0AA86QZC0</accession>
<evidence type="ECO:0000313" key="3">
    <source>
        <dbReference type="EMBL" id="CAI9966127.1"/>
    </source>
</evidence>
<comment type="caution">
    <text evidence="3">The sequence shown here is derived from an EMBL/GenBank/DDBJ whole genome shotgun (WGS) entry which is preliminary data.</text>
</comment>
<dbReference type="AlphaFoldDB" id="A0AA86QZC0"/>
<protein>
    <submittedName>
        <fullName evidence="3">Protein disulfide isomerase PDI2</fullName>
    </submittedName>
    <submittedName>
        <fullName evidence="4">Protein_disulfide isomerase PDI2</fullName>
    </submittedName>
</protein>
<reference evidence="3" key="1">
    <citation type="submission" date="2023-06" db="EMBL/GenBank/DDBJ databases">
        <authorList>
            <person name="Kurt Z."/>
        </authorList>
    </citation>
    <scope>NUCLEOTIDE SEQUENCE</scope>
</reference>
<dbReference type="GO" id="GO:0006457">
    <property type="term" value="P:protein folding"/>
    <property type="evidence" value="ECO:0007669"/>
    <property type="project" value="TreeGrafter"/>
</dbReference>
<keyword evidence="5" id="KW-1185">Reference proteome</keyword>
<dbReference type="InterPro" id="IPR036249">
    <property type="entry name" value="Thioredoxin-like_sf"/>
</dbReference>
<dbReference type="PANTHER" id="PTHR18929">
    <property type="entry name" value="PROTEIN DISULFIDE ISOMERASE"/>
    <property type="match status" value="1"/>
</dbReference>
<evidence type="ECO:0000259" key="2">
    <source>
        <dbReference type="Pfam" id="PF00085"/>
    </source>
</evidence>
<dbReference type="Pfam" id="PF00085">
    <property type="entry name" value="Thioredoxin"/>
    <property type="match status" value="1"/>
</dbReference>
<dbReference type="Pfam" id="PF13848">
    <property type="entry name" value="Thioredoxin_6"/>
    <property type="match status" value="1"/>
</dbReference>
<evidence type="ECO:0000256" key="1">
    <source>
        <dbReference type="ARBA" id="ARBA00006347"/>
    </source>
</evidence>
<sequence>MMMQLLVSLSENLVLTTENFDKHQVKIVKFCNAWAENCPEFEPIWASFASEQKDVQVGEVNCDFQVPICSKYQIPRIPYVKLFIDGEVYDYMGVKNSSAALSAYVQFMLKPQFVFTDIQSCEQLYRSNYFVLYTPQLENPSFKQFKGSINLCTIKSDTLKFVSINEETEFYSGDYSPESLNYFVKMAMLGPVPEYTHESAKKLNLKNVSALLLNSFEHQELIQQLKNGSFNHKNEFNLVWANGHLQFMFGFGVEMNEIPMGVVFNEKEGKIDSYFKKKYEGGDAMEFMNQFVQEVVEGKIPLTKVERGRRHDEL</sequence>
<dbReference type="EMBL" id="CATOUU010000998">
    <property type="protein sequence ID" value="CAI9966127.1"/>
    <property type="molecule type" value="Genomic_DNA"/>
</dbReference>
<dbReference type="GO" id="GO:0003756">
    <property type="term" value="F:protein disulfide isomerase activity"/>
    <property type="evidence" value="ECO:0007669"/>
    <property type="project" value="TreeGrafter"/>
</dbReference>
<keyword evidence="3" id="KW-0413">Isomerase</keyword>
<comment type="similarity">
    <text evidence="1">Belongs to the protein disulfide isomerase family.</text>
</comment>
<proteinExistence type="inferred from homology"/>
<evidence type="ECO:0000313" key="4">
    <source>
        <dbReference type="EMBL" id="CAL6009421.1"/>
    </source>
</evidence>
<dbReference type="SUPFAM" id="SSF52833">
    <property type="entry name" value="Thioredoxin-like"/>
    <property type="match status" value="1"/>
</dbReference>
<reference evidence="4 5" key="2">
    <citation type="submission" date="2024-07" db="EMBL/GenBank/DDBJ databases">
        <authorList>
            <person name="Akdeniz Z."/>
        </authorList>
    </citation>
    <scope>NUCLEOTIDE SEQUENCE [LARGE SCALE GENOMIC DNA]</scope>
</reference>
<dbReference type="EMBL" id="CAXDID020000059">
    <property type="protein sequence ID" value="CAL6009421.1"/>
    <property type="molecule type" value="Genomic_DNA"/>
</dbReference>